<dbReference type="SUPFAM" id="SSF46689">
    <property type="entry name" value="Homeodomain-like"/>
    <property type="match status" value="1"/>
</dbReference>
<dbReference type="GO" id="GO:0000976">
    <property type="term" value="F:transcription cis-regulatory region binding"/>
    <property type="evidence" value="ECO:0007669"/>
    <property type="project" value="TreeGrafter"/>
</dbReference>
<evidence type="ECO:0000313" key="6">
    <source>
        <dbReference type="EMBL" id="QNJ90509.1"/>
    </source>
</evidence>
<sequence>MSDAAGFGSSAPVEATNPQRIRDIAMVCFAERGVSGTSMRTIADAADVSVGLIQHYFGSKAALIEAIDEHVLRVCGQILDDSPASPETGNTPDVYRGGTAQLFIEHPDVMDYVARVLTEGGATGAAIFDGLVKISETQGETFIARGLARPDLDPLWSVLNPVLVRVAASVFRRHIERHIPGPLYSREQTLRWDEATTNLIRHGQLREAARDGSGGRDTSQP</sequence>
<keyword evidence="3" id="KW-0804">Transcription</keyword>
<name>A0A7G8P843_9MYCO</name>
<dbReference type="InterPro" id="IPR009057">
    <property type="entry name" value="Homeodomain-like_sf"/>
</dbReference>
<feature type="domain" description="HTH tetR-type" evidence="5">
    <location>
        <begin position="15"/>
        <end position="75"/>
    </location>
</feature>
<dbReference type="RefSeq" id="WP_090357637.1">
    <property type="nucleotide sequence ID" value="NZ_CP059894.1"/>
</dbReference>
<keyword evidence="1" id="KW-0805">Transcription regulation</keyword>
<dbReference type="EMBL" id="CP059894">
    <property type="protein sequence ID" value="QNJ90509.1"/>
    <property type="molecule type" value="Genomic_DNA"/>
</dbReference>
<reference evidence="6 7" key="1">
    <citation type="submission" date="2020-07" db="EMBL/GenBank/DDBJ databases">
        <title>Draft genome sequence of four isobutane-metabolizing strains capable of cometabolically degrading diverse ether contaminants.</title>
        <authorList>
            <person name="Chen W."/>
            <person name="Faulkner N."/>
            <person name="Smith C."/>
            <person name="Hyman M."/>
        </authorList>
    </citation>
    <scope>NUCLEOTIDE SEQUENCE [LARGE SCALE GENOMIC DNA]</scope>
    <source>
        <strain evidence="6 7">2A</strain>
    </source>
</reference>
<dbReference type="InterPro" id="IPR001647">
    <property type="entry name" value="HTH_TetR"/>
</dbReference>
<dbReference type="KEGG" id="mflu:HZU40_19810"/>
<keyword evidence="2 4" id="KW-0238">DNA-binding</keyword>
<proteinExistence type="predicted"/>
<evidence type="ECO:0000313" key="7">
    <source>
        <dbReference type="Proteomes" id="UP000515498"/>
    </source>
</evidence>
<dbReference type="AlphaFoldDB" id="A0A7G8P843"/>
<evidence type="ECO:0000256" key="2">
    <source>
        <dbReference type="ARBA" id="ARBA00023125"/>
    </source>
</evidence>
<accession>A0A7G8P843</accession>
<evidence type="ECO:0000256" key="3">
    <source>
        <dbReference type="ARBA" id="ARBA00023163"/>
    </source>
</evidence>
<dbReference type="Gene3D" id="1.10.357.10">
    <property type="entry name" value="Tetracycline Repressor, domain 2"/>
    <property type="match status" value="1"/>
</dbReference>
<dbReference type="PROSITE" id="PS50977">
    <property type="entry name" value="HTH_TETR_2"/>
    <property type="match status" value="1"/>
</dbReference>
<evidence type="ECO:0000256" key="1">
    <source>
        <dbReference type="ARBA" id="ARBA00023015"/>
    </source>
</evidence>
<dbReference type="PANTHER" id="PTHR30055:SF234">
    <property type="entry name" value="HTH-TYPE TRANSCRIPTIONAL REGULATOR BETI"/>
    <property type="match status" value="1"/>
</dbReference>
<dbReference type="PANTHER" id="PTHR30055">
    <property type="entry name" value="HTH-TYPE TRANSCRIPTIONAL REGULATOR RUTR"/>
    <property type="match status" value="1"/>
</dbReference>
<evidence type="ECO:0000256" key="4">
    <source>
        <dbReference type="PROSITE-ProRule" id="PRU00335"/>
    </source>
</evidence>
<organism evidence="6 7">
    <name type="scientific">Mycolicibacterium fluoranthenivorans</name>
    <dbReference type="NCBI Taxonomy" id="258505"/>
    <lineage>
        <taxon>Bacteria</taxon>
        <taxon>Bacillati</taxon>
        <taxon>Actinomycetota</taxon>
        <taxon>Actinomycetes</taxon>
        <taxon>Mycobacteriales</taxon>
        <taxon>Mycobacteriaceae</taxon>
        <taxon>Mycolicibacterium</taxon>
    </lineage>
</organism>
<protein>
    <submittedName>
        <fullName evidence="6">TetR/AcrR family transcriptional regulator</fullName>
    </submittedName>
</protein>
<dbReference type="PRINTS" id="PR00455">
    <property type="entry name" value="HTHTETR"/>
</dbReference>
<feature type="DNA-binding region" description="H-T-H motif" evidence="4">
    <location>
        <begin position="38"/>
        <end position="57"/>
    </location>
</feature>
<dbReference type="Proteomes" id="UP000515498">
    <property type="component" value="Chromosome"/>
</dbReference>
<dbReference type="InterPro" id="IPR050109">
    <property type="entry name" value="HTH-type_TetR-like_transc_reg"/>
</dbReference>
<dbReference type="GO" id="GO:0003700">
    <property type="term" value="F:DNA-binding transcription factor activity"/>
    <property type="evidence" value="ECO:0007669"/>
    <property type="project" value="TreeGrafter"/>
</dbReference>
<evidence type="ECO:0000259" key="5">
    <source>
        <dbReference type="PROSITE" id="PS50977"/>
    </source>
</evidence>
<dbReference type="Pfam" id="PF00440">
    <property type="entry name" value="TetR_N"/>
    <property type="match status" value="1"/>
</dbReference>
<gene>
    <name evidence="6" type="ORF">HZU40_19810</name>
</gene>